<gene>
    <name evidence="2" type="ORF">ANE_LOCUS10193</name>
</gene>
<evidence type="ECO:0000313" key="3">
    <source>
        <dbReference type="Proteomes" id="UP000489600"/>
    </source>
</evidence>
<feature type="region of interest" description="Disordered" evidence="1">
    <location>
        <begin position="62"/>
        <end position="102"/>
    </location>
</feature>
<evidence type="ECO:0000256" key="1">
    <source>
        <dbReference type="SAM" id="MobiDB-lite"/>
    </source>
</evidence>
<dbReference type="Proteomes" id="UP000489600">
    <property type="component" value="Unassembled WGS sequence"/>
</dbReference>
<protein>
    <submittedName>
        <fullName evidence="2">Uncharacterized protein</fullName>
    </submittedName>
</protein>
<keyword evidence="3" id="KW-1185">Reference proteome</keyword>
<evidence type="ECO:0000313" key="2">
    <source>
        <dbReference type="EMBL" id="VVA99748.1"/>
    </source>
</evidence>
<proteinExistence type="predicted"/>
<dbReference type="AlphaFoldDB" id="A0A565BDR9"/>
<dbReference type="EMBL" id="CABITT030000003">
    <property type="protein sequence ID" value="VVA99748.1"/>
    <property type="molecule type" value="Genomic_DNA"/>
</dbReference>
<accession>A0A565BDR9</accession>
<name>A0A565BDR9_9BRAS</name>
<reference evidence="2" key="1">
    <citation type="submission" date="2019-07" db="EMBL/GenBank/DDBJ databases">
        <authorList>
            <person name="Dittberner H."/>
        </authorList>
    </citation>
    <scope>NUCLEOTIDE SEQUENCE [LARGE SCALE GENOMIC DNA]</scope>
</reference>
<feature type="compositionally biased region" description="Basic and acidic residues" evidence="1">
    <location>
        <begin position="62"/>
        <end position="89"/>
    </location>
</feature>
<organism evidence="2 3">
    <name type="scientific">Arabis nemorensis</name>
    <dbReference type="NCBI Taxonomy" id="586526"/>
    <lineage>
        <taxon>Eukaryota</taxon>
        <taxon>Viridiplantae</taxon>
        <taxon>Streptophyta</taxon>
        <taxon>Embryophyta</taxon>
        <taxon>Tracheophyta</taxon>
        <taxon>Spermatophyta</taxon>
        <taxon>Magnoliopsida</taxon>
        <taxon>eudicotyledons</taxon>
        <taxon>Gunneridae</taxon>
        <taxon>Pentapetalae</taxon>
        <taxon>rosids</taxon>
        <taxon>malvids</taxon>
        <taxon>Brassicales</taxon>
        <taxon>Brassicaceae</taxon>
        <taxon>Arabideae</taxon>
        <taxon>Arabis</taxon>
    </lineage>
</organism>
<comment type="caution">
    <text evidence="2">The sequence shown here is derived from an EMBL/GenBank/DDBJ whole genome shotgun (WGS) entry which is preliminary data.</text>
</comment>
<sequence>MDVVVEQPPRPWSVPSCLTWRLASWVNLKSLCFSKIEYIQSISNFSRSENVVDDNQLIRGTENIKDKSRSGQRCKEEESKRMQNERRSEQGINELGPKPSIS</sequence>